<protein>
    <recommendedName>
        <fullName evidence="8">Ferredoxin</fullName>
    </recommendedName>
</protein>
<dbReference type="InterPro" id="IPR051269">
    <property type="entry name" value="Fe-S_cluster_ET"/>
</dbReference>
<evidence type="ECO:0000256" key="3">
    <source>
        <dbReference type="ARBA" id="ARBA00022723"/>
    </source>
</evidence>
<dbReference type="GO" id="GO:0009055">
    <property type="term" value="F:electron transfer activity"/>
    <property type="evidence" value="ECO:0007669"/>
    <property type="project" value="UniProtKB-UniRule"/>
</dbReference>
<reference evidence="9 10" key="1">
    <citation type="journal article" date="2010" name="Stand. Genomic Sci.">
        <title>Complete genome sequence of Conexibacter woesei type strain (ID131577).</title>
        <authorList>
            <person name="Pukall R."/>
            <person name="Lapidus A."/>
            <person name="Glavina Del Rio T."/>
            <person name="Copeland A."/>
            <person name="Tice H."/>
            <person name="Cheng J.-F."/>
            <person name="Lucas S."/>
            <person name="Chen F."/>
            <person name="Nolan M."/>
            <person name="Bruce D."/>
            <person name="Goodwin L."/>
            <person name="Pitluck S."/>
            <person name="Mavromatis K."/>
            <person name="Ivanova N."/>
            <person name="Ovchinnikova G."/>
            <person name="Pati A."/>
            <person name="Chen A."/>
            <person name="Palaniappan K."/>
            <person name="Land M."/>
            <person name="Hauser L."/>
            <person name="Chang Y.-J."/>
            <person name="Jeffries C.D."/>
            <person name="Chain P."/>
            <person name="Meincke L."/>
            <person name="Sims D."/>
            <person name="Brettin T."/>
            <person name="Detter J.C."/>
            <person name="Rohde M."/>
            <person name="Goeker M."/>
            <person name="Bristow J."/>
            <person name="Eisen J.A."/>
            <person name="Markowitz V."/>
            <person name="Kyrpides N.C."/>
            <person name="Klenk H.-P."/>
            <person name="Hugenholtz P."/>
        </authorList>
    </citation>
    <scope>NUCLEOTIDE SEQUENCE [LARGE SCALE GENOMIC DNA]</scope>
    <source>
        <strain evidence="10">DSM 14684 / CIP 108061 / JCM 11494 / NBRC 100937 / ID131577</strain>
    </source>
</reference>
<dbReference type="Gene3D" id="3.30.70.20">
    <property type="match status" value="1"/>
</dbReference>
<evidence type="ECO:0000256" key="8">
    <source>
        <dbReference type="RuleBase" id="RU368020"/>
    </source>
</evidence>
<dbReference type="eggNOG" id="COG1141">
    <property type="taxonomic scope" value="Bacteria"/>
</dbReference>
<keyword evidence="10" id="KW-1185">Reference proteome</keyword>
<dbReference type="RefSeq" id="WP_012933430.1">
    <property type="nucleotide sequence ID" value="NC_013739.1"/>
</dbReference>
<organism evidence="9 10">
    <name type="scientific">Conexibacter woesei (strain DSM 14684 / CCUG 47730 / CIP 108061 / JCM 11494 / NBRC 100937 / ID131577)</name>
    <dbReference type="NCBI Taxonomy" id="469383"/>
    <lineage>
        <taxon>Bacteria</taxon>
        <taxon>Bacillati</taxon>
        <taxon>Actinomycetota</taxon>
        <taxon>Thermoleophilia</taxon>
        <taxon>Solirubrobacterales</taxon>
        <taxon>Conexibacteraceae</taxon>
        <taxon>Conexibacter</taxon>
    </lineage>
</organism>
<name>D3F399_CONWI</name>
<dbReference type="SUPFAM" id="SSF54862">
    <property type="entry name" value="4Fe-4S ferredoxins"/>
    <property type="match status" value="1"/>
</dbReference>
<sequence>MRIEIDYELCVASGMCALIAPDLFEQNLDDGRAVVPAGELAAERLEAARRVVGLCPSAALSLTGDDA</sequence>
<keyword evidence="4 8" id="KW-0249">Electron transport</keyword>
<proteinExistence type="predicted"/>
<dbReference type="AlphaFoldDB" id="D3F399"/>
<keyword evidence="2 8" id="KW-0813">Transport</keyword>
<reference evidence="10" key="2">
    <citation type="submission" date="2010-01" db="EMBL/GenBank/DDBJ databases">
        <title>The complete genome of Conexibacter woesei DSM 14684.</title>
        <authorList>
            <consortium name="US DOE Joint Genome Institute (JGI-PGF)"/>
            <person name="Lucas S."/>
            <person name="Copeland A."/>
            <person name="Lapidus A."/>
            <person name="Glavina del Rio T."/>
            <person name="Dalin E."/>
            <person name="Tice H."/>
            <person name="Bruce D."/>
            <person name="Goodwin L."/>
            <person name="Pitluck S."/>
            <person name="Kyrpides N."/>
            <person name="Mavromatis K."/>
            <person name="Ivanova N."/>
            <person name="Mikhailova N."/>
            <person name="Chertkov O."/>
            <person name="Brettin T."/>
            <person name="Detter J.C."/>
            <person name="Han C."/>
            <person name="Larimer F."/>
            <person name="Land M."/>
            <person name="Hauser L."/>
            <person name="Markowitz V."/>
            <person name="Cheng J.-F."/>
            <person name="Hugenholtz P."/>
            <person name="Woyke T."/>
            <person name="Wu D."/>
            <person name="Pukall R."/>
            <person name="Steenblock K."/>
            <person name="Schneider S."/>
            <person name="Klenk H.-P."/>
            <person name="Eisen J.A."/>
        </authorList>
    </citation>
    <scope>NUCLEOTIDE SEQUENCE [LARGE SCALE GENOMIC DNA]</scope>
    <source>
        <strain evidence="10">DSM 14684 / CIP 108061 / JCM 11494 / NBRC 100937 / ID131577</strain>
    </source>
</reference>
<keyword evidence="5 8" id="KW-0408">Iron</keyword>
<accession>D3F399</accession>
<evidence type="ECO:0000313" key="9">
    <source>
        <dbReference type="EMBL" id="ADB50379.1"/>
    </source>
</evidence>
<comment type="function">
    <text evidence="8">Ferredoxins are iron-sulfur proteins that transfer electrons in a wide variety of metabolic reactions.</text>
</comment>
<evidence type="ECO:0000256" key="5">
    <source>
        <dbReference type="ARBA" id="ARBA00023004"/>
    </source>
</evidence>
<evidence type="ECO:0000256" key="6">
    <source>
        <dbReference type="ARBA" id="ARBA00023014"/>
    </source>
</evidence>
<evidence type="ECO:0000256" key="4">
    <source>
        <dbReference type="ARBA" id="ARBA00022982"/>
    </source>
</evidence>
<evidence type="ECO:0000256" key="7">
    <source>
        <dbReference type="ARBA" id="ARBA00023291"/>
    </source>
</evidence>
<evidence type="ECO:0000256" key="2">
    <source>
        <dbReference type="ARBA" id="ARBA00022448"/>
    </source>
</evidence>
<keyword evidence="3 8" id="KW-0479">Metal-binding</keyword>
<dbReference type="PRINTS" id="PR00352">
    <property type="entry name" value="3FE4SFRDOXIN"/>
</dbReference>
<dbReference type="OrthoDB" id="4741951at2"/>
<evidence type="ECO:0000256" key="1">
    <source>
        <dbReference type="ARBA" id="ARBA00001927"/>
    </source>
</evidence>
<dbReference type="KEGG" id="cwo:Cwoe_1953"/>
<comment type="cofactor">
    <cofactor evidence="1">
        <name>[3Fe-4S] cluster</name>
        <dbReference type="ChEBI" id="CHEBI:21137"/>
    </cofactor>
</comment>
<dbReference type="Proteomes" id="UP000008229">
    <property type="component" value="Chromosome"/>
</dbReference>
<dbReference type="STRING" id="469383.Cwoe_1953"/>
<dbReference type="GO" id="GO:0051538">
    <property type="term" value="F:3 iron, 4 sulfur cluster binding"/>
    <property type="evidence" value="ECO:0007669"/>
    <property type="project" value="UniProtKB-KW"/>
</dbReference>
<evidence type="ECO:0000313" key="10">
    <source>
        <dbReference type="Proteomes" id="UP000008229"/>
    </source>
</evidence>
<dbReference type="PANTHER" id="PTHR36923">
    <property type="entry name" value="FERREDOXIN"/>
    <property type="match status" value="1"/>
</dbReference>
<dbReference type="Pfam" id="PF13370">
    <property type="entry name" value="Fer4_13"/>
    <property type="match status" value="1"/>
</dbReference>
<dbReference type="HOGENOM" id="CLU_139698_6_0_11"/>
<gene>
    <name evidence="9" type="ordered locus">Cwoe_1953</name>
</gene>
<dbReference type="InterPro" id="IPR001080">
    <property type="entry name" value="3Fe4S_ferredoxin"/>
</dbReference>
<keyword evidence="6 8" id="KW-0411">Iron-sulfur</keyword>
<dbReference type="GO" id="GO:0005506">
    <property type="term" value="F:iron ion binding"/>
    <property type="evidence" value="ECO:0007669"/>
    <property type="project" value="UniProtKB-UniRule"/>
</dbReference>
<keyword evidence="7" id="KW-0003">3Fe-4S</keyword>
<dbReference type="PANTHER" id="PTHR36923:SF3">
    <property type="entry name" value="FERREDOXIN"/>
    <property type="match status" value="1"/>
</dbReference>
<dbReference type="EMBL" id="CP001854">
    <property type="protein sequence ID" value="ADB50379.1"/>
    <property type="molecule type" value="Genomic_DNA"/>
</dbReference>